<comment type="similarity">
    <text evidence="1">Belongs to the sigma-70 factor family. ECF subfamily.</text>
</comment>
<dbReference type="NCBIfam" id="TIGR02937">
    <property type="entry name" value="sigma70-ECF"/>
    <property type="match status" value="1"/>
</dbReference>
<reference evidence="8" key="1">
    <citation type="submission" date="2023-03" db="EMBL/GenBank/DDBJ databases">
        <title>Lomoglobus Profundus gen. nov., sp. nov., a novel member of the phylum Verrucomicrobia, isolated from deep-marine sediment of South China Sea.</title>
        <authorList>
            <person name="Ahmad T."/>
            <person name="Ishaq S.E."/>
            <person name="Wang F."/>
        </authorList>
    </citation>
    <scope>NUCLEOTIDE SEQUENCE</scope>
    <source>
        <strain evidence="8">LMO-M01</strain>
    </source>
</reference>
<dbReference type="PANTHER" id="PTHR43133">
    <property type="entry name" value="RNA POLYMERASE ECF-TYPE SIGMA FACTO"/>
    <property type="match status" value="1"/>
</dbReference>
<dbReference type="GO" id="GO:0016987">
    <property type="term" value="F:sigma factor activity"/>
    <property type="evidence" value="ECO:0007669"/>
    <property type="project" value="UniProtKB-KW"/>
</dbReference>
<name>A0AAF0CPK2_9BACT</name>
<dbReference type="Pfam" id="PF04542">
    <property type="entry name" value="Sigma70_r2"/>
    <property type="match status" value="1"/>
</dbReference>
<dbReference type="SUPFAM" id="SSF88946">
    <property type="entry name" value="Sigma2 domain of RNA polymerase sigma factors"/>
    <property type="match status" value="1"/>
</dbReference>
<dbReference type="InterPro" id="IPR013325">
    <property type="entry name" value="RNA_pol_sigma_r2"/>
</dbReference>
<dbReference type="InterPro" id="IPR013249">
    <property type="entry name" value="RNA_pol_sigma70_r4_t2"/>
</dbReference>
<keyword evidence="4" id="KW-0238">DNA-binding</keyword>
<evidence type="ECO:0000259" key="7">
    <source>
        <dbReference type="Pfam" id="PF08281"/>
    </source>
</evidence>
<accession>A0AAF0CPK2</accession>
<dbReference type="RefSeq" id="WP_330929567.1">
    <property type="nucleotide sequence ID" value="NZ_CP119075.1"/>
</dbReference>
<feature type="domain" description="RNA polymerase sigma factor 70 region 4 type 2" evidence="7">
    <location>
        <begin position="144"/>
        <end position="187"/>
    </location>
</feature>
<sequence>MNSATASSAPRAIDDSDMSQSIEAELVRETLAGSSSAARELVRLFHRPIFNYINRMVGQSQDAEDLTQETFVKAFRSLDRVDTSRPLVNWLFTIARRTALNHFRSRKNFVELPPEAAAEGPGPRQQTERKERVENLWAKARRILNPAEYEALWLRFGEDLTMEEAAHATGRSIPSIKTLIYRARQRMLTAKESLL</sequence>
<evidence type="ECO:0000256" key="4">
    <source>
        <dbReference type="ARBA" id="ARBA00023125"/>
    </source>
</evidence>
<evidence type="ECO:0000256" key="1">
    <source>
        <dbReference type="ARBA" id="ARBA00010641"/>
    </source>
</evidence>
<dbReference type="KEGG" id="slom:PXH66_22810"/>
<dbReference type="Gene3D" id="1.10.10.10">
    <property type="entry name" value="Winged helix-like DNA-binding domain superfamily/Winged helix DNA-binding domain"/>
    <property type="match status" value="1"/>
</dbReference>
<proteinExistence type="inferred from homology"/>
<dbReference type="PANTHER" id="PTHR43133:SF8">
    <property type="entry name" value="RNA POLYMERASE SIGMA FACTOR HI_1459-RELATED"/>
    <property type="match status" value="1"/>
</dbReference>
<keyword evidence="9" id="KW-1185">Reference proteome</keyword>
<evidence type="ECO:0000256" key="3">
    <source>
        <dbReference type="ARBA" id="ARBA00023082"/>
    </source>
</evidence>
<dbReference type="Gene3D" id="1.10.1740.10">
    <property type="match status" value="1"/>
</dbReference>
<evidence type="ECO:0000313" key="9">
    <source>
        <dbReference type="Proteomes" id="UP001218638"/>
    </source>
</evidence>
<evidence type="ECO:0000256" key="5">
    <source>
        <dbReference type="ARBA" id="ARBA00023163"/>
    </source>
</evidence>
<dbReference type="InterPro" id="IPR039425">
    <property type="entry name" value="RNA_pol_sigma-70-like"/>
</dbReference>
<evidence type="ECO:0000256" key="2">
    <source>
        <dbReference type="ARBA" id="ARBA00023015"/>
    </source>
</evidence>
<dbReference type="InterPro" id="IPR013324">
    <property type="entry name" value="RNA_pol_sigma_r3/r4-like"/>
</dbReference>
<dbReference type="SUPFAM" id="SSF88659">
    <property type="entry name" value="Sigma3 and sigma4 domains of RNA polymerase sigma factors"/>
    <property type="match status" value="1"/>
</dbReference>
<dbReference type="Pfam" id="PF08281">
    <property type="entry name" value="Sigma70_r4_2"/>
    <property type="match status" value="1"/>
</dbReference>
<keyword evidence="3" id="KW-0731">Sigma factor</keyword>
<dbReference type="AlphaFoldDB" id="A0AAF0CPK2"/>
<dbReference type="Proteomes" id="UP001218638">
    <property type="component" value="Chromosome"/>
</dbReference>
<keyword evidence="5" id="KW-0804">Transcription</keyword>
<dbReference type="GO" id="GO:0003677">
    <property type="term" value="F:DNA binding"/>
    <property type="evidence" value="ECO:0007669"/>
    <property type="project" value="UniProtKB-KW"/>
</dbReference>
<protein>
    <submittedName>
        <fullName evidence="8">Sigma-70 family RNA polymerase sigma factor</fullName>
    </submittedName>
</protein>
<dbReference type="InterPro" id="IPR007627">
    <property type="entry name" value="RNA_pol_sigma70_r2"/>
</dbReference>
<evidence type="ECO:0000259" key="6">
    <source>
        <dbReference type="Pfam" id="PF04542"/>
    </source>
</evidence>
<gene>
    <name evidence="8" type="ORF">PXH66_22810</name>
</gene>
<keyword evidence="2" id="KW-0805">Transcription regulation</keyword>
<feature type="domain" description="RNA polymerase sigma-70 region 2" evidence="6">
    <location>
        <begin position="41"/>
        <end position="107"/>
    </location>
</feature>
<dbReference type="EMBL" id="CP119075">
    <property type="protein sequence ID" value="WED65179.1"/>
    <property type="molecule type" value="Genomic_DNA"/>
</dbReference>
<organism evidence="8 9">
    <name type="scientific">Synoicihabitans lomoniglobus</name>
    <dbReference type="NCBI Taxonomy" id="2909285"/>
    <lineage>
        <taxon>Bacteria</taxon>
        <taxon>Pseudomonadati</taxon>
        <taxon>Verrucomicrobiota</taxon>
        <taxon>Opitutia</taxon>
        <taxon>Opitutales</taxon>
        <taxon>Opitutaceae</taxon>
        <taxon>Synoicihabitans</taxon>
    </lineage>
</organism>
<dbReference type="InterPro" id="IPR036388">
    <property type="entry name" value="WH-like_DNA-bd_sf"/>
</dbReference>
<dbReference type="GO" id="GO:0006352">
    <property type="term" value="P:DNA-templated transcription initiation"/>
    <property type="evidence" value="ECO:0007669"/>
    <property type="project" value="InterPro"/>
</dbReference>
<dbReference type="InterPro" id="IPR014284">
    <property type="entry name" value="RNA_pol_sigma-70_dom"/>
</dbReference>
<dbReference type="CDD" id="cd06171">
    <property type="entry name" value="Sigma70_r4"/>
    <property type="match status" value="1"/>
</dbReference>
<evidence type="ECO:0000313" key="8">
    <source>
        <dbReference type="EMBL" id="WED65179.1"/>
    </source>
</evidence>